<evidence type="ECO:0000256" key="2">
    <source>
        <dbReference type="ARBA" id="ARBA00008472"/>
    </source>
</evidence>
<organism evidence="10">
    <name type="scientific">Mayetiola destructor</name>
    <name type="common">Hessian fly</name>
    <dbReference type="NCBI Taxonomy" id="39758"/>
    <lineage>
        <taxon>Eukaryota</taxon>
        <taxon>Metazoa</taxon>
        <taxon>Ecdysozoa</taxon>
        <taxon>Arthropoda</taxon>
        <taxon>Hexapoda</taxon>
        <taxon>Insecta</taxon>
        <taxon>Pterygota</taxon>
        <taxon>Neoptera</taxon>
        <taxon>Endopterygota</taxon>
        <taxon>Diptera</taxon>
        <taxon>Nematocera</taxon>
        <taxon>Sciaroidea</taxon>
        <taxon>Cecidomyiidae</taxon>
        <taxon>Mayetiola</taxon>
    </lineage>
</organism>
<evidence type="ECO:0000256" key="7">
    <source>
        <dbReference type="ARBA" id="ARBA00023136"/>
    </source>
</evidence>
<comment type="function">
    <text evidence="9">Core subunit of the mitochondrial membrane respiratory chain NADH dehydrogenase (Complex I) which catalyzes electron transfer from NADH through the respiratory chain, using ubiquinone as an electron acceptor. Essential for the catalytic activity of complex I.</text>
</comment>
<dbReference type="EC" id="7.1.1.2" evidence="9"/>
<proteinExistence type="inferred from homology"/>
<dbReference type="EMBL" id="GQ387648">
    <property type="protein sequence ID" value="ACT80223.1"/>
    <property type="molecule type" value="Genomic_DNA"/>
</dbReference>
<comment type="similarity">
    <text evidence="2 9">Belongs to the complex I subunit 3 family.</text>
</comment>
<dbReference type="InterPro" id="IPR000440">
    <property type="entry name" value="NADH_UbQ/plastoQ_OxRdtase_su3"/>
</dbReference>
<keyword evidence="9" id="KW-0830">Ubiquinone</keyword>
<keyword evidence="9" id="KW-1278">Translocase</keyword>
<keyword evidence="9" id="KW-0520">NAD</keyword>
<dbReference type="InterPro" id="IPR038430">
    <property type="entry name" value="NDAH_ubi_oxred_su3_sf"/>
</dbReference>
<dbReference type="PANTHER" id="PTHR11058:SF9">
    <property type="entry name" value="NADH-UBIQUINONE OXIDOREDUCTASE CHAIN 3"/>
    <property type="match status" value="1"/>
</dbReference>
<evidence type="ECO:0000256" key="4">
    <source>
        <dbReference type="ARBA" id="ARBA00022448"/>
    </source>
</evidence>
<name>C7FIJ7_MAYDE</name>
<keyword evidence="7 9" id="KW-0472">Membrane</keyword>
<evidence type="ECO:0000256" key="5">
    <source>
        <dbReference type="ARBA" id="ARBA00022692"/>
    </source>
</evidence>
<keyword evidence="9" id="KW-0679">Respiratory chain</keyword>
<evidence type="ECO:0000256" key="8">
    <source>
        <dbReference type="ARBA" id="ARBA00049551"/>
    </source>
</evidence>
<dbReference type="GO" id="GO:0008137">
    <property type="term" value="F:NADH dehydrogenase (ubiquinone) activity"/>
    <property type="evidence" value="ECO:0007669"/>
    <property type="project" value="UniProtKB-UniRule"/>
</dbReference>
<feature type="transmembrane region" description="Helical" evidence="9">
    <location>
        <begin position="87"/>
        <end position="106"/>
    </location>
</feature>
<keyword evidence="6 9" id="KW-1133">Transmembrane helix</keyword>
<dbReference type="GO" id="GO:0030964">
    <property type="term" value="C:NADH dehydrogenase complex"/>
    <property type="evidence" value="ECO:0007669"/>
    <property type="project" value="TreeGrafter"/>
</dbReference>
<evidence type="ECO:0000256" key="6">
    <source>
        <dbReference type="ARBA" id="ARBA00022989"/>
    </source>
</evidence>
<comment type="catalytic activity">
    <reaction evidence="8 9">
        <text>a ubiquinone + NADH + 5 H(+)(in) = a ubiquinol + NAD(+) + 4 H(+)(out)</text>
        <dbReference type="Rhea" id="RHEA:29091"/>
        <dbReference type="Rhea" id="RHEA-COMP:9565"/>
        <dbReference type="Rhea" id="RHEA-COMP:9566"/>
        <dbReference type="ChEBI" id="CHEBI:15378"/>
        <dbReference type="ChEBI" id="CHEBI:16389"/>
        <dbReference type="ChEBI" id="CHEBI:17976"/>
        <dbReference type="ChEBI" id="CHEBI:57540"/>
        <dbReference type="ChEBI" id="CHEBI:57945"/>
        <dbReference type="EC" id="7.1.1.2"/>
    </reaction>
</comment>
<protein>
    <recommendedName>
        <fullName evidence="3 9">NADH-ubiquinone oxidoreductase chain 3</fullName>
        <ecNumber evidence="9">7.1.1.2</ecNumber>
    </recommendedName>
</protein>
<keyword evidence="5 9" id="KW-0812">Transmembrane</keyword>
<evidence type="ECO:0000256" key="1">
    <source>
        <dbReference type="ARBA" id="ARBA00004370"/>
    </source>
</evidence>
<gene>
    <name evidence="10" type="primary">nad3</name>
</gene>
<evidence type="ECO:0000256" key="3">
    <source>
        <dbReference type="ARBA" id="ARBA00021007"/>
    </source>
</evidence>
<evidence type="ECO:0000256" key="9">
    <source>
        <dbReference type="RuleBase" id="RU003640"/>
    </source>
</evidence>
<dbReference type="PANTHER" id="PTHR11058">
    <property type="entry name" value="NADH-UBIQUINONE OXIDOREDUCTASE CHAIN 3"/>
    <property type="match status" value="1"/>
</dbReference>
<geneLocation type="mitochondrion" evidence="10"/>
<evidence type="ECO:0000313" key="10">
    <source>
        <dbReference type="EMBL" id="ACT80223.1"/>
    </source>
</evidence>
<dbReference type="GO" id="GO:0031966">
    <property type="term" value="C:mitochondrial membrane"/>
    <property type="evidence" value="ECO:0007669"/>
    <property type="project" value="UniProtKB-SubCell"/>
</dbReference>
<keyword evidence="4 9" id="KW-0813">Transport</keyword>
<feature type="transmembrane region" description="Helical" evidence="9">
    <location>
        <begin position="57"/>
        <end position="81"/>
    </location>
</feature>
<keyword evidence="9" id="KW-0249">Electron transport</keyword>
<feature type="transmembrane region" description="Helical" evidence="9">
    <location>
        <begin position="6"/>
        <end position="26"/>
    </location>
</feature>
<sequence length="116" mass="13810">MYMFMILSFTYFFISNILIILSNLISKKLKINLEKMSSFESGFNPKNMNRLPFNLRFFLITIIFIIFDVEIALILPMLMSITNSNMMNWLLMSIFFLMILLIGLIYEWKKGALNWL</sequence>
<accession>C7FIJ7</accession>
<keyword evidence="9 10" id="KW-0496">Mitochondrion</keyword>
<reference evidence="10" key="1">
    <citation type="journal article" date="2009" name="Genome Biol. Evol.">
        <title>Evolution of the mitochondrial genomes of gall midges (Diptera: Cecidomyiidae): rearrangement and severe truncation of tRNA genes.</title>
        <authorList>
            <person name="Beckenbach A.T."/>
            <person name="Joy J.B."/>
        </authorList>
    </citation>
    <scope>NUCLEOTIDE SEQUENCE</scope>
</reference>
<dbReference type="AlphaFoldDB" id="C7FIJ7"/>
<comment type="subcellular location">
    <subcellularLocation>
        <location evidence="1">Membrane</location>
    </subcellularLocation>
    <subcellularLocation>
        <location evidence="9">Mitochondrion membrane</location>
        <topology evidence="9">Multi-pass membrane protein</topology>
    </subcellularLocation>
</comment>
<dbReference type="Gene3D" id="1.20.58.1610">
    <property type="entry name" value="NADH:ubiquinone/plastoquinone oxidoreductase, chain 3"/>
    <property type="match status" value="1"/>
</dbReference>
<dbReference type="Pfam" id="PF00507">
    <property type="entry name" value="Oxidored_q4"/>
    <property type="match status" value="1"/>
</dbReference>